<reference evidence="9" key="1">
    <citation type="submission" date="2008-06" db="EMBL/GenBank/DDBJ databases">
        <title>Complete sequence of Chlorobium phaeobacteroides BS1.</title>
        <authorList>
            <consortium name="US DOE Joint Genome Institute"/>
            <person name="Lucas S."/>
            <person name="Copeland A."/>
            <person name="Lapidus A."/>
            <person name="Glavina del Rio T."/>
            <person name="Dalin E."/>
            <person name="Tice H."/>
            <person name="Bruce D."/>
            <person name="Goodwin L."/>
            <person name="Pitluck S."/>
            <person name="Schmutz J."/>
            <person name="Larimer F."/>
            <person name="Land M."/>
            <person name="Hauser L."/>
            <person name="Kyrpides N."/>
            <person name="Ovchinnikova G."/>
            <person name="Li T."/>
            <person name="Liu Z."/>
            <person name="Zhao F."/>
            <person name="Overmann J."/>
            <person name="Bryant D.A."/>
            <person name="Richardson P."/>
        </authorList>
    </citation>
    <scope>NUCLEOTIDE SEQUENCE [LARGE SCALE GENOMIC DNA]</scope>
    <source>
        <strain evidence="9">BS1</strain>
    </source>
</reference>
<dbReference type="PANTHER" id="PTHR43342">
    <property type="entry name" value="NADH-QUINONE OXIDOREDUCTASE, E SUBUNIT"/>
    <property type="match status" value="1"/>
</dbReference>
<dbReference type="STRING" id="331678.Cphamn1_0471"/>
<dbReference type="SUPFAM" id="SSF52833">
    <property type="entry name" value="Thioredoxin-like"/>
    <property type="match status" value="1"/>
</dbReference>
<dbReference type="GO" id="GO:0016491">
    <property type="term" value="F:oxidoreductase activity"/>
    <property type="evidence" value="ECO:0007669"/>
    <property type="project" value="InterPro"/>
</dbReference>
<sequence length="195" mass="21253">MEQNSLDATVDETLVQKWIAETGKSVSAAVPLLQAVQNEYGYLPREAMDIIVAETDVGASQLYGVATFYSQFRLDPVGRHVIKVCHGTACHVSGADRINTALRQSLGIKNEDEDTASNGSYTVEDVACIGCCSLAPVMVIGDETFGNLKGTDAQRSLKKHARQQGEFLPGHEEEKSEAEAPDRRSPGKQKKEVWQ</sequence>
<dbReference type="InterPro" id="IPR041921">
    <property type="entry name" value="NuoE_N"/>
</dbReference>
<dbReference type="KEGG" id="cpb:Cphamn1_0471"/>
<keyword evidence="3 7" id="KW-0479">Metal-binding</keyword>
<keyword evidence="2 7" id="KW-0001">2Fe-2S</keyword>
<feature type="binding site" evidence="7">
    <location>
        <position position="90"/>
    </location>
    <ligand>
        <name>[2Fe-2S] cluster</name>
        <dbReference type="ChEBI" id="CHEBI:190135"/>
    </ligand>
</feature>
<evidence type="ECO:0000256" key="1">
    <source>
        <dbReference type="ARBA" id="ARBA00010643"/>
    </source>
</evidence>
<accession>B3EM57</accession>
<proteinExistence type="inferred from homology"/>
<evidence type="ECO:0000313" key="9">
    <source>
        <dbReference type="EMBL" id="ACE03435.1"/>
    </source>
</evidence>
<feature type="region of interest" description="Disordered" evidence="8">
    <location>
        <begin position="155"/>
        <end position="195"/>
    </location>
</feature>
<dbReference type="InterPro" id="IPR002023">
    <property type="entry name" value="NuoE-like"/>
</dbReference>
<feature type="binding site" evidence="7">
    <location>
        <position position="85"/>
    </location>
    <ligand>
        <name>[2Fe-2S] cluster</name>
        <dbReference type="ChEBI" id="CHEBI:190135"/>
    </ligand>
</feature>
<organism evidence="9">
    <name type="scientific">Chlorobium phaeobacteroides (strain BS1)</name>
    <dbReference type="NCBI Taxonomy" id="331678"/>
    <lineage>
        <taxon>Bacteria</taxon>
        <taxon>Pseudomonadati</taxon>
        <taxon>Chlorobiota</taxon>
        <taxon>Chlorobiia</taxon>
        <taxon>Chlorobiales</taxon>
        <taxon>Chlorobiaceae</taxon>
        <taxon>Chlorobium/Pelodictyon group</taxon>
        <taxon>Chlorobium</taxon>
    </lineage>
</organism>
<dbReference type="PIRSF" id="PIRSF000216">
    <property type="entry name" value="NADH_DH_24kDa"/>
    <property type="match status" value="1"/>
</dbReference>
<gene>
    <name evidence="9" type="ordered locus">Cphamn1_0471</name>
</gene>
<dbReference type="eggNOG" id="COG1905">
    <property type="taxonomic scope" value="Bacteria"/>
</dbReference>
<dbReference type="InterPro" id="IPR042128">
    <property type="entry name" value="NuoE_dom"/>
</dbReference>
<dbReference type="PANTHER" id="PTHR43342:SF1">
    <property type="entry name" value="BIFURCATING [FEFE] HYDROGENASE GAMMA SUBUNIT"/>
    <property type="match status" value="1"/>
</dbReference>
<evidence type="ECO:0000256" key="3">
    <source>
        <dbReference type="ARBA" id="ARBA00022723"/>
    </source>
</evidence>
<dbReference type="InterPro" id="IPR036249">
    <property type="entry name" value="Thioredoxin-like_sf"/>
</dbReference>
<keyword evidence="4 7" id="KW-0408">Iron</keyword>
<comment type="cofactor">
    <cofactor evidence="6">
        <name>[2Fe-2S] cluster</name>
        <dbReference type="ChEBI" id="CHEBI:190135"/>
    </cofactor>
</comment>
<dbReference type="AlphaFoldDB" id="B3EM57"/>
<protein>
    <submittedName>
        <fullName evidence="9">NADH dehydrogenase (Ubiquinone) 24 kDa subunit</fullName>
    </submittedName>
</protein>
<dbReference type="InterPro" id="IPR028431">
    <property type="entry name" value="NADP_DH_HndA-like"/>
</dbReference>
<keyword evidence="5 7" id="KW-0411">Iron-sulfur</keyword>
<comment type="cofactor">
    <cofactor evidence="7">
        <name>[2Fe-2S] cluster</name>
        <dbReference type="ChEBI" id="CHEBI:190135"/>
    </cofactor>
    <text evidence="7">Binds 1 [2Fe-2S] cluster.</text>
</comment>
<comment type="similarity">
    <text evidence="1">Belongs to the complex I 24 kDa subunit family.</text>
</comment>
<evidence type="ECO:0000256" key="2">
    <source>
        <dbReference type="ARBA" id="ARBA00022714"/>
    </source>
</evidence>
<dbReference type="Pfam" id="PF01257">
    <property type="entry name" value="2Fe-2S_thioredx"/>
    <property type="match status" value="1"/>
</dbReference>
<evidence type="ECO:0000256" key="5">
    <source>
        <dbReference type="ARBA" id="ARBA00023014"/>
    </source>
</evidence>
<dbReference type="GO" id="GO:0051537">
    <property type="term" value="F:2 iron, 2 sulfur cluster binding"/>
    <property type="evidence" value="ECO:0007669"/>
    <property type="project" value="UniProtKB-KW"/>
</dbReference>
<dbReference type="HOGENOM" id="CLU_054362_2_1_10"/>
<evidence type="ECO:0000256" key="7">
    <source>
        <dbReference type="PIRSR" id="PIRSR000216-1"/>
    </source>
</evidence>
<feature type="binding site" evidence="7">
    <location>
        <position position="128"/>
    </location>
    <ligand>
        <name>[2Fe-2S] cluster</name>
        <dbReference type="ChEBI" id="CHEBI:190135"/>
    </ligand>
</feature>
<evidence type="ECO:0000256" key="6">
    <source>
        <dbReference type="ARBA" id="ARBA00034078"/>
    </source>
</evidence>
<dbReference type="EMBL" id="CP001101">
    <property type="protein sequence ID" value="ACE03435.1"/>
    <property type="molecule type" value="Genomic_DNA"/>
</dbReference>
<keyword evidence="9" id="KW-0830">Ubiquinone</keyword>
<dbReference type="Gene3D" id="1.10.10.1590">
    <property type="entry name" value="NADH-quinone oxidoreductase subunit E"/>
    <property type="match status" value="1"/>
</dbReference>
<feature type="compositionally biased region" description="Basic and acidic residues" evidence="8">
    <location>
        <begin position="169"/>
        <end position="195"/>
    </location>
</feature>
<dbReference type="Gene3D" id="3.40.30.10">
    <property type="entry name" value="Glutaredoxin"/>
    <property type="match status" value="1"/>
</dbReference>
<dbReference type="GO" id="GO:0046872">
    <property type="term" value="F:metal ion binding"/>
    <property type="evidence" value="ECO:0007669"/>
    <property type="project" value="UniProtKB-KW"/>
</dbReference>
<feature type="binding site" evidence="7">
    <location>
        <position position="132"/>
    </location>
    <ligand>
        <name>[2Fe-2S] cluster</name>
        <dbReference type="ChEBI" id="CHEBI:190135"/>
    </ligand>
</feature>
<dbReference type="CDD" id="cd03064">
    <property type="entry name" value="TRX_Fd_NuoE"/>
    <property type="match status" value="1"/>
</dbReference>
<name>B3EM57_CHLPB</name>
<evidence type="ECO:0000256" key="4">
    <source>
        <dbReference type="ARBA" id="ARBA00023004"/>
    </source>
</evidence>
<evidence type="ECO:0000256" key="8">
    <source>
        <dbReference type="SAM" id="MobiDB-lite"/>
    </source>
</evidence>